<dbReference type="EMBL" id="JBHUCO010000026">
    <property type="protein sequence ID" value="MFD1520626.1"/>
    <property type="molecule type" value="Genomic_DNA"/>
</dbReference>
<protein>
    <submittedName>
        <fullName evidence="2">DUF4097 family beta strand repeat-containing protein</fullName>
    </submittedName>
</protein>
<evidence type="ECO:0000313" key="2">
    <source>
        <dbReference type="EMBL" id="MFD1520626.1"/>
    </source>
</evidence>
<keyword evidence="3" id="KW-1185">Reference proteome</keyword>
<accession>A0ABW4EYU1</accession>
<dbReference type="Pfam" id="PF13349">
    <property type="entry name" value="DUF4097"/>
    <property type="match status" value="1"/>
</dbReference>
<organism evidence="2 3">
    <name type="scientific">Pseudonocardia yunnanensis</name>
    <dbReference type="NCBI Taxonomy" id="58107"/>
    <lineage>
        <taxon>Bacteria</taxon>
        <taxon>Bacillati</taxon>
        <taxon>Actinomycetota</taxon>
        <taxon>Actinomycetes</taxon>
        <taxon>Pseudonocardiales</taxon>
        <taxon>Pseudonocardiaceae</taxon>
        <taxon>Pseudonocardia</taxon>
    </lineage>
</organism>
<proteinExistence type="predicted"/>
<reference evidence="3" key="1">
    <citation type="journal article" date="2019" name="Int. J. Syst. Evol. Microbiol.">
        <title>The Global Catalogue of Microorganisms (GCM) 10K type strain sequencing project: providing services to taxonomists for standard genome sequencing and annotation.</title>
        <authorList>
            <consortium name="The Broad Institute Genomics Platform"/>
            <consortium name="The Broad Institute Genome Sequencing Center for Infectious Disease"/>
            <person name="Wu L."/>
            <person name="Ma J."/>
        </authorList>
    </citation>
    <scope>NUCLEOTIDE SEQUENCE [LARGE SCALE GENOMIC DNA]</scope>
    <source>
        <strain evidence="3">CCM 7043</strain>
    </source>
</reference>
<comment type="caution">
    <text evidence="2">The sequence shown here is derived from an EMBL/GenBank/DDBJ whole genome shotgun (WGS) entry which is preliminary data.</text>
</comment>
<gene>
    <name evidence="2" type="ORF">ACFSJD_24235</name>
</gene>
<evidence type="ECO:0000259" key="1">
    <source>
        <dbReference type="Pfam" id="PF13349"/>
    </source>
</evidence>
<dbReference type="RefSeq" id="WP_344730361.1">
    <property type="nucleotide sequence ID" value="NZ_BAAAUS010000066.1"/>
</dbReference>
<feature type="domain" description="DUF4097" evidence="1">
    <location>
        <begin position="27"/>
        <end position="285"/>
    </location>
</feature>
<dbReference type="InterPro" id="IPR025164">
    <property type="entry name" value="Toastrack_DUF4097"/>
</dbReference>
<name>A0ABW4EYU1_9PSEU</name>
<evidence type="ECO:0000313" key="3">
    <source>
        <dbReference type="Proteomes" id="UP001597114"/>
    </source>
</evidence>
<sequence length="290" mass="29679">MTTSAITASALRKPYEFATPGPVAATVEVAGAQVRVTASDRPDTVVLVEPIDEANRSDVKVADRTKVEFADGRLSVKTTVSGSKNGSVAITIDLPTGSDLAVYLAYSAVQADGSLGECELHMASGRVQMDRIDALQASIASGEVTIGHIAGPANIDGGTIAMRIGEVEGAVGFSTSGGHAWIGHARADLDLSSSSCDFDIDRADGSVTATQAGGAVRIGRMTHGRAKLISGSGNIEIGISEGTAASIDANSDRGAVHNFVSQGNAGPSDDKVMVHARTRHGDIVIQRAAI</sequence>
<dbReference type="Proteomes" id="UP001597114">
    <property type="component" value="Unassembled WGS sequence"/>
</dbReference>